<gene>
    <name evidence="3" type="primary">LOC107481941</name>
</gene>
<reference evidence="2" key="1">
    <citation type="journal article" date="2016" name="Nat. Genet.">
        <title>The genome sequences of Arachis duranensis and Arachis ipaensis, the diploid ancestors of cultivated peanut.</title>
        <authorList>
            <person name="Bertioli D.J."/>
            <person name="Cannon S.B."/>
            <person name="Froenicke L."/>
            <person name="Huang G."/>
            <person name="Farmer A.D."/>
            <person name="Cannon E.K."/>
            <person name="Liu X."/>
            <person name="Gao D."/>
            <person name="Clevenger J."/>
            <person name="Dash S."/>
            <person name="Ren L."/>
            <person name="Moretzsohn M.C."/>
            <person name="Shirasawa K."/>
            <person name="Huang W."/>
            <person name="Vidigal B."/>
            <person name="Abernathy B."/>
            <person name="Chu Y."/>
            <person name="Niederhuth C.E."/>
            <person name="Umale P."/>
            <person name="Araujo A.C."/>
            <person name="Kozik A."/>
            <person name="Kim K.D."/>
            <person name="Burow M.D."/>
            <person name="Varshney R.K."/>
            <person name="Wang X."/>
            <person name="Zhang X."/>
            <person name="Barkley N."/>
            <person name="Guimaraes P.M."/>
            <person name="Isobe S."/>
            <person name="Guo B."/>
            <person name="Liao B."/>
            <person name="Stalker H.T."/>
            <person name="Schmitz R.J."/>
            <person name="Scheffler B.E."/>
            <person name="Leal-Bertioli S.C."/>
            <person name="Xun X."/>
            <person name="Jackson S.A."/>
            <person name="Michelmore R."/>
            <person name="Ozias-Akins P."/>
        </authorList>
    </citation>
    <scope>NUCLEOTIDE SEQUENCE [LARGE SCALE GENOMIC DNA]</scope>
    <source>
        <strain evidence="2">cv. V14167</strain>
    </source>
</reference>
<reference evidence="3" key="2">
    <citation type="submission" date="2025-08" db="UniProtKB">
        <authorList>
            <consortium name="RefSeq"/>
        </authorList>
    </citation>
    <scope>IDENTIFICATION</scope>
    <source>
        <tissue evidence="3">Whole plant</tissue>
    </source>
</reference>
<dbReference type="RefSeq" id="XP_015957784.2">
    <property type="nucleotide sequence ID" value="XM_016102298.2"/>
</dbReference>
<dbReference type="AlphaFoldDB" id="A0A6P4CWL6"/>
<feature type="compositionally biased region" description="Basic and acidic residues" evidence="1">
    <location>
        <begin position="18"/>
        <end position="27"/>
    </location>
</feature>
<feature type="compositionally biased region" description="Basic and acidic residues" evidence="1">
    <location>
        <begin position="40"/>
        <end position="55"/>
    </location>
</feature>
<evidence type="ECO:0000256" key="1">
    <source>
        <dbReference type="SAM" id="MobiDB-lite"/>
    </source>
</evidence>
<organism evidence="2 3">
    <name type="scientific">Arachis duranensis</name>
    <name type="common">Wild peanut</name>
    <dbReference type="NCBI Taxonomy" id="130453"/>
    <lineage>
        <taxon>Eukaryota</taxon>
        <taxon>Viridiplantae</taxon>
        <taxon>Streptophyta</taxon>
        <taxon>Embryophyta</taxon>
        <taxon>Tracheophyta</taxon>
        <taxon>Spermatophyta</taxon>
        <taxon>Magnoliopsida</taxon>
        <taxon>eudicotyledons</taxon>
        <taxon>Gunneridae</taxon>
        <taxon>Pentapetalae</taxon>
        <taxon>rosids</taxon>
        <taxon>fabids</taxon>
        <taxon>Fabales</taxon>
        <taxon>Fabaceae</taxon>
        <taxon>Papilionoideae</taxon>
        <taxon>50 kb inversion clade</taxon>
        <taxon>dalbergioids sensu lato</taxon>
        <taxon>Dalbergieae</taxon>
        <taxon>Pterocarpus clade</taxon>
        <taxon>Arachis</taxon>
    </lineage>
</organism>
<dbReference type="PANTHER" id="PTHR31681">
    <property type="entry name" value="C2H2-LIKE ZINC FINGER PROTEIN"/>
    <property type="match status" value="1"/>
</dbReference>
<dbReference type="SUPFAM" id="SSF56399">
    <property type="entry name" value="ADP-ribosylation"/>
    <property type="match status" value="1"/>
</dbReference>
<name>A0A6P4CWL6_ARADU</name>
<sequence length="433" mass="49333">MSEVWLSLKNSLHYCKPHSTEVHDPMTSRRQQHRKKKTRDKVIEGSNSEKQHNGGDDAIIVDPVTHDIVLDDTSEEFKIKTYLSYPYTHLNNTREDGGNKGLEESSNRSTRRGMSLTKTQYVDCYQCSGFLKSKVSMHKGSNSVPLTSTCHHDHHHQCRDKQEKCVEGYSITENSVVQLDREDSSWKIIERICQTKYMNPQTTETNAAAHIECVLKVLTTPQTLASFEECRETVRNIAENMQPRCIADGNEVMRFYGTTIACSLGLVNYSSTLTCTLEQCGLCQILKHGFNANQEFHGERGILTTATSDQAFDSIILFEYDEEALPIVRKCVIVCRVIAGRVHNPLQEIQEETDSGFDSFIKKISRDSSDIEELFKFSLKEKAKEYESFDEEFKLNGIKQNSSMVIGICCSPLVSVVLVRFYWDPIHDVEKQP</sequence>
<keyword evidence="2" id="KW-1185">Reference proteome</keyword>
<evidence type="ECO:0000313" key="3">
    <source>
        <dbReference type="RefSeq" id="XP_015957784.2"/>
    </source>
</evidence>
<dbReference type="PANTHER" id="PTHR31681:SF29">
    <property type="entry name" value="C2H2-LIKE ZINC FINGER PROTEIN"/>
    <property type="match status" value="1"/>
</dbReference>
<protein>
    <submittedName>
        <fullName evidence="3">Uncharacterized protein LOC107481941</fullName>
    </submittedName>
</protein>
<feature type="compositionally biased region" description="Basic and acidic residues" evidence="1">
    <location>
        <begin position="92"/>
        <end position="106"/>
    </location>
</feature>
<feature type="region of interest" description="Disordered" evidence="1">
    <location>
        <begin position="17"/>
        <end position="58"/>
    </location>
</feature>
<dbReference type="KEGG" id="adu:107481941"/>
<accession>A0A6P4CWL6</accession>
<dbReference type="Proteomes" id="UP000515211">
    <property type="component" value="Chromosome 3"/>
</dbReference>
<feature type="compositionally biased region" description="Basic residues" evidence="1">
    <location>
        <begin position="30"/>
        <end position="39"/>
    </location>
</feature>
<evidence type="ECO:0000313" key="2">
    <source>
        <dbReference type="Proteomes" id="UP000515211"/>
    </source>
</evidence>
<dbReference type="GeneID" id="107481941"/>
<feature type="region of interest" description="Disordered" evidence="1">
    <location>
        <begin position="90"/>
        <end position="113"/>
    </location>
</feature>
<proteinExistence type="predicted"/>
<dbReference type="Gene3D" id="3.90.228.10">
    <property type="match status" value="1"/>
</dbReference>